<dbReference type="InterPro" id="IPR050734">
    <property type="entry name" value="PIH1/Kintoun_subfamily"/>
</dbReference>
<dbReference type="Pfam" id="PF08190">
    <property type="entry name" value="PIH1"/>
    <property type="match status" value="1"/>
</dbReference>
<dbReference type="Pfam" id="PF18201">
    <property type="entry name" value="PIH1_CS"/>
    <property type="match status" value="1"/>
</dbReference>
<dbReference type="InterPro" id="IPR012981">
    <property type="entry name" value="PIH1_N"/>
</dbReference>
<reference evidence="6" key="1">
    <citation type="journal article" date="2023" name="Mol. Biol. Evol.">
        <title>Third-Generation Sequencing Reveals the Adaptive Role of the Epigenome in Three Deep-Sea Polychaetes.</title>
        <authorList>
            <person name="Perez M."/>
            <person name="Aroh O."/>
            <person name="Sun Y."/>
            <person name="Lan Y."/>
            <person name="Juniper S.K."/>
            <person name="Young C.R."/>
            <person name="Angers B."/>
            <person name="Qian P.Y."/>
        </authorList>
    </citation>
    <scope>NUCLEOTIDE SEQUENCE</scope>
    <source>
        <strain evidence="6">P08H-3</strain>
    </source>
</reference>
<evidence type="ECO:0000256" key="1">
    <source>
        <dbReference type="ARBA" id="ARBA00008511"/>
    </source>
</evidence>
<evidence type="ECO:0000259" key="5">
    <source>
        <dbReference type="Pfam" id="PF18201"/>
    </source>
</evidence>
<keyword evidence="7" id="KW-1185">Reference proteome</keyword>
<sequence length="302" mass="33403">MDNFLESSDDKLLQSLLIKASQEGDGILSDQIGSAPVSATHKVVVPKPGFCLKFKDDTKGEKIFINVCQADNLPQPDNISDEELLKILDSDDPSGFRVPMSIGEPHAEVDKGGKGCTAYDIVVHPNFLTRIQNSEVMLGFFITICIEGLEAKYNITLNRKWTILKNKKFIGSLPEQNIRTQSKPLIQDLSGESPLGRSPLISEVSDTKQPPVVKGPPPPYTIIQEPPEGHPDFLVAEMHLPKVKSAATLTLDVGEDRILLETRSNIYHLDIYLPYDILQEECAAQFNNKTKILTLTMPVLVS</sequence>
<feature type="domain" description="PIH1 N-terminal" evidence="4">
    <location>
        <begin position="39"/>
        <end position="184"/>
    </location>
</feature>
<evidence type="ECO:0000256" key="2">
    <source>
        <dbReference type="ARBA" id="ARBA00040540"/>
    </source>
</evidence>
<proteinExistence type="inferred from homology"/>
<name>A0AAD9JI52_9ANNE</name>
<dbReference type="InterPro" id="IPR041442">
    <property type="entry name" value="PIH1D1/2/3_CS-like"/>
</dbReference>
<dbReference type="AlphaFoldDB" id="A0AAD9JI52"/>
<dbReference type="EMBL" id="JAODUP010000306">
    <property type="protein sequence ID" value="KAK2153126.1"/>
    <property type="molecule type" value="Genomic_DNA"/>
</dbReference>
<dbReference type="GO" id="GO:0097255">
    <property type="term" value="C:R2TP complex"/>
    <property type="evidence" value="ECO:0007669"/>
    <property type="project" value="TreeGrafter"/>
</dbReference>
<dbReference type="GO" id="GO:0000492">
    <property type="term" value="P:box C/D snoRNP assembly"/>
    <property type="evidence" value="ECO:0007669"/>
    <property type="project" value="TreeGrafter"/>
</dbReference>
<accession>A0AAD9JI52</accession>
<dbReference type="PANTHER" id="PTHR22997:SF0">
    <property type="entry name" value="PIH1 DOMAIN-CONTAINING PROTEIN 1"/>
    <property type="match status" value="1"/>
</dbReference>
<dbReference type="Proteomes" id="UP001208570">
    <property type="component" value="Unassembled WGS sequence"/>
</dbReference>
<gene>
    <name evidence="6" type="ORF">LSH36_306g03003</name>
</gene>
<evidence type="ECO:0000256" key="3">
    <source>
        <dbReference type="ARBA" id="ARBA00046233"/>
    </source>
</evidence>
<feature type="domain" description="PIH1D1/2/3 CS-like" evidence="5">
    <location>
        <begin position="228"/>
        <end position="300"/>
    </location>
</feature>
<organism evidence="6 7">
    <name type="scientific">Paralvinella palmiformis</name>
    <dbReference type="NCBI Taxonomy" id="53620"/>
    <lineage>
        <taxon>Eukaryota</taxon>
        <taxon>Metazoa</taxon>
        <taxon>Spiralia</taxon>
        <taxon>Lophotrochozoa</taxon>
        <taxon>Annelida</taxon>
        <taxon>Polychaeta</taxon>
        <taxon>Sedentaria</taxon>
        <taxon>Canalipalpata</taxon>
        <taxon>Terebellida</taxon>
        <taxon>Terebelliformia</taxon>
        <taxon>Alvinellidae</taxon>
        <taxon>Paralvinella</taxon>
    </lineage>
</organism>
<dbReference type="PANTHER" id="PTHR22997">
    <property type="entry name" value="PIH1 DOMAIN-CONTAINING PROTEIN 1"/>
    <property type="match status" value="1"/>
</dbReference>
<dbReference type="GO" id="GO:1990904">
    <property type="term" value="C:ribonucleoprotein complex"/>
    <property type="evidence" value="ECO:0007669"/>
    <property type="project" value="TreeGrafter"/>
</dbReference>
<evidence type="ECO:0000313" key="6">
    <source>
        <dbReference type="EMBL" id="KAK2153126.1"/>
    </source>
</evidence>
<comment type="similarity">
    <text evidence="1">Belongs to the PIH1 family.</text>
</comment>
<dbReference type="GO" id="GO:0006364">
    <property type="term" value="P:rRNA processing"/>
    <property type="evidence" value="ECO:0007669"/>
    <property type="project" value="TreeGrafter"/>
</dbReference>
<dbReference type="GO" id="GO:0005737">
    <property type="term" value="C:cytoplasm"/>
    <property type="evidence" value="ECO:0007669"/>
    <property type="project" value="TreeGrafter"/>
</dbReference>
<comment type="caution">
    <text evidence="6">The sequence shown here is derived from an EMBL/GenBank/DDBJ whole genome shotgun (WGS) entry which is preliminary data.</text>
</comment>
<comment type="function">
    <text evidence="3">Involved in the assembly of C/D box small nucleolar ribonucleoprotein (snoRNP) particles. Recruits the SWI/SNF complex to the core promoter of rRNA genes and enhances pre-rRNA transcription. Mediates interaction of TELO2 with the R2TP complex which is necessary for the stability of MTOR and SMG1. Positively regulates the assembly and activity of the mTORC1 complex.</text>
</comment>
<evidence type="ECO:0000259" key="4">
    <source>
        <dbReference type="Pfam" id="PF08190"/>
    </source>
</evidence>
<protein>
    <recommendedName>
        <fullName evidence="2">PIH1 domain-containing protein 1</fullName>
    </recommendedName>
</protein>
<evidence type="ECO:0000313" key="7">
    <source>
        <dbReference type="Proteomes" id="UP001208570"/>
    </source>
</evidence>